<dbReference type="Proteomes" id="UP000012045">
    <property type="component" value="Unassembled WGS sequence"/>
</dbReference>
<reference evidence="2" key="1">
    <citation type="journal article" date="2013" name="Genome Announc.">
        <title>Draft genome sequence of Botrytis cinerea BcDW1, inoculum for noble rot of grape berries.</title>
        <authorList>
            <person name="Blanco-Ulate B."/>
            <person name="Allen G."/>
            <person name="Powell A.L."/>
            <person name="Cantu D."/>
        </authorList>
    </citation>
    <scope>NUCLEOTIDE SEQUENCE [LARGE SCALE GENOMIC DNA]</scope>
    <source>
        <strain evidence="2">BcDW1</strain>
    </source>
</reference>
<evidence type="ECO:0000313" key="1">
    <source>
        <dbReference type="EMBL" id="EMR85436.1"/>
    </source>
</evidence>
<sequence length="258" mass="28372">MSTSSSRLVKGAGLLVALYTLGLINNIDPSHLKPDPFQGVPHGWESEDCLLLDVVVPEGVAEAVKEDDDFVPYIKSVENDDTFAAFIRNSLPGLKDEDVEYIVKYLYPLEEENTGVLHKLLRGANATAELSTICNAVYLLDAFGDEGSYKYVFGVEPGVHGQDVGFSVNIYNTGKFLPSTEIIAQTLQAYIVGFVKEGDPNRGLIGPEFLVYKDGIVILGSKENGSMIVPEGDVRVEGDTWVDEGTRERCKWWGEARY</sequence>
<dbReference type="EMBL" id="KB707903">
    <property type="protein sequence ID" value="EMR85436.1"/>
    <property type="molecule type" value="Genomic_DNA"/>
</dbReference>
<dbReference type="AlphaFoldDB" id="M7TPF3"/>
<dbReference type="SUPFAM" id="SSF53474">
    <property type="entry name" value="alpha/beta-Hydrolases"/>
    <property type="match status" value="1"/>
</dbReference>
<dbReference type="STRING" id="1290391.M7TPF3"/>
<organism evidence="1 2">
    <name type="scientific">Botryotinia fuckeliana (strain BcDW1)</name>
    <name type="common">Noble rot fungus</name>
    <name type="synonym">Botrytis cinerea</name>
    <dbReference type="NCBI Taxonomy" id="1290391"/>
    <lineage>
        <taxon>Eukaryota</taxon>
        <taxon>Fungi</taxon>
        <taxon>Dikarya</taxon>
        <taxon>Ascomycota</taxon>
        <taxon>Pezizomycotina</taxon>
        <taxon>Leotiomycetes</taxon>
        <taxon>Helotiales</taxon>
        <taxon>Sclerotiniaceae</taxon>
        <taxon>Botrytis</taxon>
    </lineage>
</organism>
<proteinExistence type="predicted"/>
<dbReference type="InterPro" id="IPR029058">
    <property type="entry name" value="AB_hydrolase_fold"/>
</dbReference>
<dbReference type="OrthoDB" id="3508512at2759"/>
<name>M7TPF3_BOTF1</name>
<gene>
    <name evidence="1" type="ORF">BcDW1_5939</name>
</gene>
<accession>M7TPF3</accession>
<evidence type="ECO:0000313" key="2">
    <source>
        <dbReference type="Proteomes" id="UP000012045"/>
    </source>
</evidence>
<dbReference type="HOGENOM" id="CLU_1077662_0_0_1"/>
<dbReference type="Gene3D" id="3.40.50.1820">
    <property type="entry name" value="alpha/beta hydrolase"/>
    <property type="match status" value="1"/>
</dbReference>
<protein>
    <submittedName>
        <fullName evidence="1">Putative carboxylesterase family protein</fullName>
    </submittedName>
</protein>